<dbReference type="Proteomes" id="UP000440578">
    <property type="component" value="Unassembled WGS sequence"/>
</dbReference>
<feature type="region of interest" description="Disordered" evidence="1">
    <location>
        <begin position="13"/>
        <end position="50"/>
    </location>
</feature>
<organism evidence="2 3">
    <name type="scientific">Amphibalanus amphitrite</name>
    <name type="common">Striped barnacle</name>
    <name type="synonym">Balanus amphitrite</name>
    <dbReference type="NCBI Taxonomy" id="1232801"/>
    <lineage>
        <taxon>Eukaryota</taxon>
        <taxon>Metazoa</taxon>
        <taxon>Ecdysozoa</taxon>
        <taxon>Arthropoda</taxon>
        <taxon>Crustacea</taxon>
        <taxon>Multicrustacea</taxon>
        <taxon>Cirripedia</taxon>
        <taxon>Thoracica</taxon>
        <taxon>Thoracicalcarea</taxon>
        <taxon>Balanomorpha</taxon>
        <taxon>Balanoidea</taxon>
        <taxon>Balanidae</taxon>
        <taxon>Amphibalaninae</taxon>
        <taxon>Amphibalanus</taxon>
    </lineage>
</organism>
<keyword evidence="3" id="KW-1185">Reference proteome</keyword>
<proteinExistence type="predicted"/>
<evidence type="ECO:0000313" key="2">
    <source>
        <dbReference type="EMBL" id="KAF0300917.1"/>
    </source>
</evidence>
<comment type="caution">
    <text evidence="2">The sequence shown here is derived from an EMBL/GenBank/DDBJ whole genome shotgun (WGS) entry which is preliminary data.</text>
</comment>
<feature type="compositionally biased region" description="Basic and acidic residues" evidence="1">
    <location>
        <begin position="13"/>
        <end position="22"/>
    </location>
</feature>
<sequence>MANILDAIRCADENMHDSRTDEPPAAAGALLDSSADEPPAGAGRLQDPRTDEPRAVAAGLHTEDDTSPFSAPPWEVAAFPDFTFRLDIGTLQRDASADEHLAAQRHLATLPSKPSGTRAELCALKAALNAIRDADADIADDPIEWPSSFFKDIMRDRMPAPLNNLDRDAAVNVHQLRAGHWGRSEQYLHRIGRRPIPTCQQCNLKACPAARCIVCREGADTPEHVLLRCPCLAGARLRLTGNIHIRPEQLKDGELVAALAAGYLRHKEPLTGLQAGPSRP</sequence>
<feature type="compositionally biased region" description="Low complexity" evidence="1">
    <location>
        <begin position="23"/>
        <end position="33"/>
    </location>
</feature>
<reference evidence="2 3" key="1">
    <citation type="submission" date="2019-07" db="EMBL/GenBank/DDBJ databases">
        <title>Draft genome assembly of a fouling barnacle, Amphibalanus amphitrite (Darwin, 1854): The first reference genome for Thecostraca.</title>
        <authorList>
            <person name="Kim W."/>
        </authorList>
    </citation>
    <scope>NUCLEOTIDE SEQUENCE [LARGE SCALE GENOMIC DNA]</scope>
    <source>
        <strain evidence="2">SNU_AA5</strain>
        <tissue evidence="2">Soma without cirri and trophi</tissue>
    </source>
</reference>
<protein>
    <submittedName>
        <fullName evidence="2">Uncharacterized protein</fullName>
    </submittedName>
</protein>
<accession>A0A6A4VYA9</accession>
<evidence type="ECO:0000256" key="1">
    <source>
        <dbReference type="SAM" id="MobiDB-lite"/>
    </source>
</evidence>
<dbReference type="AlphaFoldDB" id="A0A6A4VYA9"/>
<gene>
    <name evidence="2" type="ORF">FJT64_026684</name>
</gene>
<dbReference type="EMBL" id="VIIS01001221">
    <property type="protein sequence ID" value="KAF0300917.1"/>
    <property type="molecule type" value="Genomic_DNA"/>
</dbReference>
<evidence type="ECO:0000313" key="3">
    <source>
        <dbReference type="Proteomes" id="UP000440578"/>
    </source>
</evidence>
<name>A0A6A4VYA9_AMPAM</name>